<feature type="region of interest" description="Disordered" evidence="1">
    <location>
        <begin position="1"/>
        <end position="34"/>
    </location>
</feature>
<dbReference type="EMBL" id="VSSQ01121509">
    <property type="protein sequence ID" value="MPN53894.1"/>
    <property type="molecule type" value="Genomic_DNA"/>
</dbReference>
<accession>A0A645J071</accession>
<gene>
    <name evidence="2" type="ORF">SDC9_201562</name>
</gene>
<organism evidence="2">
    <name type="scientific">bioreactor metagenome</name>
    <dbReference type="NCBI Taxonomy" id="1076179"/>
    <lineage>
        <taxon>unclassified sequences</taxon>
        <taxon>metagenomes</taxon>
        <taxon>ecological metagenomes</taxon>
    </lineage>
</organism>
<protein>
    <submittedName>
        <fullName evidence="2">Uncharacterized protein</fullName>
    </submittedName>
</protein>
<proteinExistence type="predicted"/>
<name>A0A645J071_9ZZZZ</name>
<evidence type="ECO:0000313" key="2">
    <source>
        <dbReference type="EMBL" id="MPN53894.1"/>
    </source>
</evidence>
<feature type="compositionally biased region" description="Basic and acidic residues" evidence="1">
    <location>
        <begin position="17"/>
        <end position="33"/>
    </location>
</feature>
<sequence>MVAGPERRARRAGKRGRTGEHRITDIETDDQSRQRIKYCVRRPDYRREHSQPDQDSQRAARYACNARVEYIFERDRELAVAQRL</sequence>
<comment type="caution">
    <text evidence="2">The sequence shown here is derived from an EMBL/GenBank/DDBJ whole genome shotgun (WGS) entry which is preliminary data.</text>
</comment>
<evidence type="ECO:0000256" key="1">
    <source>
        <dbReference type="SAM" id="MobiDB-lite"/>
    </source>
</evidence>
<reference evidence="2" key="1">
    <citation type="submission" date="2019-08" db="EMBL/GenBank/DDBJ databases">
        <authorList>
            <person name="Kucharzyk K."/>
            <person name="Murdoch R.W."/>
            <person name="Higgins S."/>
            <person name="Loffler F."/>
        </authorList>
    </citation>
    <scope>NUCLEOTIDE SEQUENCE</scope>
</reference>
<dbReference type="AlphaFoldDB" id="A0A645J071"/>